<dbReference type="PANTHER" id="PTHR43151:SF1">
    <property type="entry name" value="SSR2333 PROTEIN"/>
    <property type="match status" value="1"/>
</dbReference>
<proteinExistence type="predicted"/>
<dbReference type="GO" id="GO:0046914">
    <property type="term" value="F:transition metal ion binding"/>
    <property type="evidence" value="ECO:0007669"/>
    <property type="project" value="InterPro"/>
</dbReference>
<dbReference type="SMART" id="SM00899">
    <property type="entry name" value="FeoA"/>
    <property type="match status" value="1"/>
</dbReference>
<dbReference type="SUPFAM" id="SSF50037">
    <property type="entry name" value="C-terminal domain of transcriptional repressors"/>
    <property type="match status" value="1"/>
</dbReference>
<dbReference type="InterPro" id="IPR008988">
    <property type="entry name" value="Transcriptional_repressor_C"/>
</dbReference>
<dbReference type="AlphaFoldDB" id="A0A0D6AWU2"/>
<evidence type="ECO:0000256" key="2">
    <source>
        <dbReference type="SAM" id="MobiDB-lite"/>
    </source>
</evidence>
<feature type="region of interest" description="Disordered" evidence="2">
    <location>
        <begin position="1"/>
        <end position="72"/>
    </location>
</feature>
<organism evidence="4 5">
    <name type="scientific">Rhodovulum sulfidophilum</name>
    <name type="common">Rhodobacter sulfidophilus</name>
    <dbReference type="NCBI Taxonomy" id="35806"/>
    <lineage>
        <taxon>Bacteria</taxon>
        <taxon>Pseudomonadati</taxon>
        <taxon>Pseudomonadota</taxon>
        <taxon>Alphaproteobacteria</taxon>
        <taxon>Rhodobacterales</taxon>
        <taxon>Paracoccaceae</taxon>
        <taxon>Rhodovulum</taxon>
    </lineage>
</organism>
<dbReference type="PANTHER" id="PTHR43151">
    <property type="entry name" value="FEOA FAMILY PROTEIN"/>
    <property type="match status" value="1"/>
</dbReference>
<sequence>MKPARYDREAHDDLQSDGLQSPDAPRFGTGSGDGAEQMHDHGHGHGGRHRHGQTRGHDHPHGECRHAAGQPCSNPNGRPDDCVAGPDACPLALADEGVWLRVVALRPGRGVHHRLIDLGLTVGARVRILQRGGGCPMLIGLGDARLALGQGLAGKIMVTPANEDPQDERDF</sequence>
<dbReference type="InterPro" id="IPR007167">
    <property type="entry name" value="Fe-transptr_FeoA-like"/>
</dbReference>
<dbReference type="EMBL" id="AP014800">
    <property type="protein sequence ID" value="BAQ67327.1"/>
    <property type="molecule type" value="Genomic_DNA"/>
</dbReference>
<evidence type="ECO:0000256" key="1">
    <source>
        <dbReference type="ARBA" id="ARBA00023004"/>
    </source>
</evidence>
<accession>A0A0D6AWU2</accession>
<protein>
    <submittedName>
        <fullName evidence="4">FeoA family protein</fullName>
    </submittedName>
</protein>
<feature type="compositionally biased region" description="Basic and acidic residues" evidence="2">
    <location>
        <begin position="1"/>
        <end position="14"/>
    </location>
</feature>
<dbReference type="Gene3D" id="2.30.30.90">
    <property type="match status" value="1"/>
</dbReference>
<dbReference type="KEGG" id="rsu:NHU_00156"/>
<dbReference type="Pfam" id="PF04023">
    <property type="entry name" value="FeoA"/>
    <property type="match status" value="1"/>
</dbReference>
<name>A0A0D6AWU2_RHOSU</name>
<dbReference type="PATRIC" id="fig|35806.4.peg.156"/>
<dbReference type="RefSeq" id="WP_202258937.1">
    <property type="nucleotide sequence ID" value="NZ_JAAEAJ010000013.1"/>
</dbReference>
<dbReference type="InterPro" id="IPR053184">
    <property type="entry name" value="FeoA-like"/>
</dbReference>
<feature type="compositionally biased region" description="Basic residues" evidence="2">
    <location>
        <begin position="44"/>
        <end position="54"/>
    </location>
</feature>
<dbReference type="eggNOG" id="COG1918">
    <property type="taxonomic scope" value="Bacteria"/>
</dbReference>
<keyword evidence="1" id="KW-0408">Iron</keyword>
<dbReference type="InterPro" id="IPR038157">
    <property type="entry name" value="FeoA_core_dom"/>
</dbReference>
<feature type="compositionally biased region" description="Basic and acidic residues" evidence="2">
    <location>
        <begin position="55"/>
        <end position="66"/>
    </location>
</feature>
<evidence type="ECO:0000313" key="4">
    <source>
        <dbReference type="EMBL" id="BAQ67327.1"/>
    </source>
</evidence>
<gene>
    <name evidence="4" type="ORF">NHU_00156</name>
</gene>
<feature type="domain" description="Ferrous iron transporter FeoA-like" evidence="3">
    <location>
        <begin position="89"/>
        <end position="160"/>
    </location>
</feature>
<evidence type="ECO:0000259" key="3">
    <source>
        <dbReference type="SMART" id="SM00899"/>
    </source>
</evidence>
<reference evidence="4 5" key="1">
    <citation type="submission" date="2015-02" db="EMBL/GenBank/DDBJ databases">
        <title>Genome sequene of Rhodovulum sulfidophilum DSM 2351.</title>
        <authorList>
            <person name="Nagao N."/>
        </authorList>
    </citation>
    <scope>NUCLEOTIDE SEQUENCE [LARGE SCALE GENOMIC DNA]</scope>
    <source>
        <strain evidence="4 5">DSM 2351</strain>
    </source>
</reference>
<dbReference type="Proteomes" id="UP000064912">
    <property type="component" value="Chromosome"/>
</dbReference>
<evidence type="ECO:0000313" key="5">
    <source>
        <dbReference type="Proteomes" id="UP000064912"/>
    </source>
</evidence>